<dbReference type="NCBIfam" id="TIGR00023">
    <property type="entry name" value="glycerol-3-phosphate 1-O-acyltransferase PlsY"/>
    <property type="match status" value="1"/>
</dbReference>
<dbReference type="SMART" id="SM01207">
    <property type="entry name" value="G3P_acyltransf"/>
    <property type="match status" value="1"/>
</dbReference>
<dbReference type="EMBL" id="CAEZWU010000076">
    <property type="protein sequence ID" value="CAB4667529.1"/>
    <property type="molecule type" value="Genomic_DNA"/>
</dbReference>
<keyword evidence="2" id="KW-0444">Lipid biosynthesis</keyword>
<gene>
    <name evidence="11" type="ORF">UFOPK1353_01103</name>
    <name evidence="12" type="ORF">UFOPK2292_00629</name>
</gene>
<name>A0A6J6BXY8_9ZZZZ</name>
<dbReference type="Pfam" id="PF02660">
    <property type="entry name" value="G3P_acyltransf"/>
    <property type="match status" value="1"/>
</dbReference>
<dbReference type="GO" id="GO:0005886">
    <property type="term" value="C:plasma membrane"/>
    <property type="evidence" value="ECO:0007669"/>
    <property type="project" value="InterPro"/>
</dbReference>
<dbReference type="GO" id="GO:0043772">
    <property type="term" value="F:acyl-phosphate glycerol-3-phosphate acyltransferase activity"/>
    <property type="evidence" value="ECO:0007669"/>
    <property type="project" value="InterPro"/>
</dbReference>
<evidence type="ECO:0000256" key="1">
    <source>
        <dbReference type="ARBA" id="ARBA00022475"/>
    </source>
</evidence>
<evidence type="ECO:0000256" key="10">
    <source>
        <dbReference type="SAM" id="Phobius"/>
    </source>
</evidence>
<feature type="transmembrane region" description="Helical" evidence="10">
    <location>
        <begin position="113"/>
        <end position="135"/>
    </location>
</feature>
<dbReference type="HAMAP" id="MF_01043">
    <property type="entry name" value="PlsY"/>
    <property type="match status" value="1"/>
</dbReference>
<evidence type="ECO:0000256" key="4">
    <source>
        <dbReference type="ARBA" id="ARBA00022692"/>
    </source>
</evidence>
<evidence type="ECO:0000256" key="6">
    <source>
        <dbReference type="ARBA" id="ARBA00023098"/>
    </source>
</evidence>
<evidence type="ECO:0000256" key="7">
    <source>
        <dbReference type="ARBA" id="ARBA00023136"/>
    </source>
</evidence>
<evidence type="ECO:0000313" key="12">
    <source>
        <dbReference type="EMBL" id="CAB4667529.1"/>
    </source>
</evidence>
<accession>A0A6J6BXY8</accession>
<feature type="transmembrane region" description="Helical" evidence="10">
    <location>
        <begin position="50"/>
        <end position="76"/>
    </location>
</feature>
<keyword evidence="1" id="KW-1003">Cell membrane</keyword>
<evidence type="ECO:0000256" key="2">
    <source>
        <dbReference type="ARBA" id="ARBA00022516"/>
    </source>
</evidence>
<dbReference type="PANTHER" id="PTHR30309">
    <property type="entry name" value="INNER MEMBRANE PROTEIN YGIH"/>
    <property type="match status" value="1"/>
</dbReference>
<evidence type="ECO:0000313" key="11">
    <source>
        <dbReference type="EMBL" id="CAB4544061.1"/>
    </source>
</evidence>
<keyword evidence="3" id="KW-0808">Transferase</keyword>
<keyword evidence="7 10" id="KW-0472">Membrane</keyword>
<evidence type="ECO:0000256" key="3">
    <source>
        <dbReference type="ARBA" id="ARBA00022679"/>
    </source>
</evidence>
<dbReference type="GO" id="GO:0008654">
    <property type="term" value="P:phospholipid biosynthetic process"/>
    <property type="evidence" value="ECO:0007669"/>
    <property type="project" value="UniProtKB-KW"/>
</dbReference>
<evidence type="ECO:0000256" key="5">
    <source>
        <dbReference type="ARBA" id="ARBA00022989"/>
    </source>
</evidence>
<organism evidence="11">
    <name type="scientific">freshwater metagenome</name>
    <dbReference type="NCBI Taxonomy" id="449393"/>
    <lineage>
        <taxon>unclassified sequences</taxon>
        <taxon>metagenomes</taxon>
        <taxon>ecological metagenomes</taxon>
    </lineage>
</organism>
<dbReference type="InterPro" id="IPR003811">
    <property type="entry name" value="G3P_acylTferase_PlsY"/>
</dbReference>
<keyword evidence="5 10" id="KW-1133">Transmembrane helix</keyword>
<sequence length="196" mass="21023">MEILIAIVVIVVSYFFGTFPSAAIVASRKNLDITTVGSGNPGASNVIRNLGWKVGLAVFLMDMAKAALAVGLAWVVTSDQRSPLSYICLFAAIIGHSYPVTRKFKGGKGVACGGGGMFMLFPLTSLVLLSSWFVLTKATRKASIASLTISIALPFGISWEKAENWEIIATLALVAFIIAKHLPNLRRLKSHEEPDI</sequence>
<dbReference type="AlphaFoldDB" id="A0A6J6BXY8"/>
<evidence type="ECO:0000256" key="9">
    <source>
        <dbReference type="ARBA" id="ARBA00023264"/>
    </source>
</evidence>
<keyword evidence="9" id="KW-1208">Phospholipid metabolism</keyword>
<evidence type="ECO:0000256" key="8">
    <source>
        <dbReference type="ARBA" id="ARBA00023209"/>
    </source>
</evidence>
<dbReference type="PANTHER" id="PTHR30309:SF0">
    <property type="entry name" value="GLYCEROL-3-PHOSPHATE ACYLTRANSFERASE-RELATED"/>
    <property type="match status" value="1"/>
</dbReference>
<dbReference type="EMBL" id="CAEZSE010000216">
    <property type="protein sequence ID" value="CAB4544061.1"/>
    <property type="molecule type" value="Genomic_DNA"/>
</dbReference>
<keyword evidence="6" id="KW-0443">Lipid metabolism</keyword>
<keyword evidence="4 10" id="KW-0812">Transmembrane</keyword>
<reference evidence="11" key="1">
    <citation type="submission" date="2020-05" db="EMBL/GenBank/DDBJ databases">
        <authorList>
            <person name="Chiriac C."/>
            <person name="Salcher M."/>
            <person name="Ghai R."/>
            <person name="Kavagutti S V."/>
        </authorList>
    </citation>
    <scope>NUCLEOTIDE SEQUENCE</scope>
</reference>
<proteinExistence type="inferred from homology"/>
<keyword evidence="8" id="KW-0594">Phospholipid biosynthesis</keyword>
<protein>
    <submittedName>
        <fullName evidence="11">Unannotated protein</fullName>
    </submittedName>
</protein>